<reference evidence="3" key="1">
    <citation type="submission" date="2016-11" db="UniProtKB">
        <authorList>
            <consortium name="WormBaseParasite"/>
        </authorList>
    </citation>
    <scope>IDENTIFICATION</scope>
</reference>
<sequence length="86" mass="10346">MLKIKLYENRLPICNNKQPMFFQKSFPLPALLWLTMDQECVNFGFSHIDYNYLFMIGNKNVFICIMVIFWYVSQGRSRPSVYRSYS</sequence>
<keyword evidence="2" id="KW-1185">Reference proteome</keyword>
<organism evidence="2 3">
    <name type="scientific">Heterorhabditis bacteriophora</name>
    <name type="common">Entomopathogenic nematode worm</name>
    <dbReference type="NCBI Taxonomy" id="37862"/>
    <lineage>
        <taxon>Eukaryota</taxon>
        <taxon>Metazoa</taxon>
        <taxon>Ecdysozoa</taxon>
        <taxon>Nematoda</taxon>
        <taxon>Chromadorea</taxon>
        <taxon>Rhabditida</taxon>
        <taxon>Rhabditina</taxon>
        <taxon>Rhabditomorpha</taxon>
        <taxon>Strongyloidea</taxon>
        <taxon>Heterorhabditidae</taxon>
        <taxon>Heterorhabditis</taxon>
    </lineage>
</organism>
<keyword evidence="1" id="KW-1133">Transmembrane helix</keyword>
<name>A0A1I7WYC0_HETBA</name>
<keyword evidence="1" id="KW-0812">Transmembrane</keyword>
<dbReference type="AlphaFoldDB" id="A0A1I7WYC0"/>
<protein>
    <submittedName>
        <fullName evidence="3">Ovule protein</fullName>
    </submittedName>
</protein>
<proteinExistence type="predicted"/>
<evidence type="ECO:0000313" key="2">
    <source>
        <dbReference type="Proteomes" id="UP000095283"/>
    </source>
</evidence>
<evidence type="ECO:0000256" key="1">
    <source>
        <dbReference type="SAM" id="Phobius"/>
    </source>
</evidence>
<dbReference type="WBParaSite" id="Hba_10248">
    <property type="protein sequence ID" value="Hba_10248"/>
    <property type="gene ID" value="Hba_10248"/>
</dbReference>
<dbReference type="Proteomes" id="UP000095283">
    <property type="component" value="Unplaced"/>
</dbReference>
<evidence type="ECO:0000313" key="3">
    <source>
        <dbReference type="WBParaSite" id="Hba_10248"/>
    </source>
</evidence>
<accession>A0A1I7WYC0</accession>
<feature type="transmembrane region" description="Helical" evidence="1">
    <location>
        <begin position="52"/>
        <end position="73"/>
    </location>
</feature>
<keyword evidence="1" id="KW-0472">Membrane</keyword>